<gene>
    <name evidence="1" type="ORF">H9X81_10190</name>
</gene>
<accession>A0ABS2GPL3</accession>
<sequence length="83" mass="9550">MFLQFLRNHKDNGVPAFNNSLIAKGEDWRLHFHDVESVWVSRNIAEDGSQVLAYYLTMNDGSTAKVDAATWMLTDVQTKECDW</sequence>
<name>A0ABS2GPL3_9FIRM</name>
<organism evidence="1 2">
    <name type="scientific">Hydrogenoanaerobacterium saccharovorans</name>
    <dbReference type="NCBI Taxonomy" id="474960"/>
    <lineage>
        <taxon>Bacteria</taxon>
        <taxon>Bacillati</taxon>
        <taxon>Bacillota</taxon>
        <taxon>Clostridia</taxon>
        <taxon>Eubacteriales</taxon>
        <taxon>Oscillospiraceae</taxon>
        <taxon>Hydrogenoanaerobacterium</taxon>
    </lineage>
</organism>
<reference evidence="1 2" key="1">
    <citation type="journal article" date="2021" name="Sci. Rep.">
        <title>The distribution of antibiotic resistance genes in chicken gut microbiota commensals.</title>
        <authorList>
            <person name="Juricova H."/>
            <person name="Matiasovicova J."/>
            <person name="Kubasova T."/>
            <person name="Cejkova D."/>
            <person name="Rychlik I."/>
        </authorList>
    </citation>
    <scope>NUCLEOTIDE SEQUENCE [LARGE SCALE GENOMIC DNA]</scope>
    <source>
        <strain evidence="1 2">An564</strain>
    </source>
</reference>
<protein>
    <submittedName>
        <fullName evidence="1">Uncharacterized protein</fullName>
    </submittedName>
</protein>
<proteinExistence type="predicted"/>
<dbReference type="Proteomes" id="UP000724149">
    <property type="component" value="Unassembled WGS sequence"/>
</dbReference>
<keyword evidence="2" id="KW-1185">Reference proteome</keyword>
<evidence type="ECO:0000313" key="2">
    <source>
        <dbReference type="Proteomes" id="UP000724149"/>
    </source>
</evidence>
<evidence type="ECO:0000313" key="1">
    <source>
        <dbReference type="EMBL" id="MBM6924051.1"/>
    </source>
</evidence>
<comment type="caution">
    <text evidence="1">The sequence shown here is derived from an EMBL/GenBank/DDBJ whole genome shotgun (WGS) entry which is preliminary data.</text>
</comment>
<dbReference type="RefSeq" id="WP_204721698.1">
    <property type="nucleotide sequence ID" value="NZ_JACSNR010000010.1"/>
</dbReference>
<dbReference type="EMBL" id="JACSNR010000010">
    <property type="protein sequence ID" value="MBM6924051.1"/>
    <property type="molecule type" value="Genomic_DNA"/>
</dbReference>